<dbReference type="SMART" id="SM00421">
    <property type="entry name" value="HTH_LUXR"/>
    <property type="match status" value="1"/>
</dbReference>
<dbReference type="Pfam" id="PF00561">
    <property type="entry name" value="Abhydrolase_1"/>
    <property type="match status" value="1"/>
</dbReference>
<dbReference type="Pfam" id="PF00196">
    <property type="entry name" value="GerE"/>
    <property type="match status" value="1"/>
</dbReference>
<dbReference type="EMBL" id="BAHC01000247">
    <property type="protein sequence ID" value="GAB93900.1"/>
    <property type="molecule type" value="Genomic_DNA"/>
</dbReference>
<dbReference type="STRING" id="1108045.GORHZ_247_00380"/>
<dbReference type="SUPFAM" id="SSF46894">
    <property type="entry name" value="C-terminal effector domain of the bipartite response regulators"/>
    <property type="match status" value="1"/>
</dbReference>
<keyword evidence="4" id="KW-1185">Reference proteome</keyword>
<dbReference type="OrthoDB" id="8957634at2"/>
<dbReference type="Gene3D" id="1.10.10.10">
    <property type="entry name" value="Winged helix-like DNA-binding domain superfamily/Winged helix DNA-binding domain"/>
    <property type="match status" value="1"/>
</dbReference>
<dbReference type="CDD" id="cd06170">
    <property type="entry name" value="LuxR_C_like"/>
    <property type="match status" value="1"/>
</dbReference>
<dbReference type="Gene3D" id="3.40.50.1820">
    <property type="entry name" value="alpha/beta hydrolase"/>
    <property type="match status" value="1"/>
</dbReference>
<gene>
    <name evidence="3" type="ORF">GORHZ_247_00380</name>
</gene>
<feature type="domain" description="HTH luxR-type" evidence="2">
    <location>
        <begin position="285"/>
        <end position="350"/>
    </location>
</feature>
<reference evidence="3 4" key="1">
    <citation type="submission" date="2012-08" db="EMBL/GenBank/DDBJ databases">
        <title>Whole genome shotgun sequence of Gordonia rhizosphera NBRC 16068.</title>
        <authorList>
            <person name="Takarada H."/>
            <person name="Isaki S."/>
            <person name="Hosoyama A."/>
            <person name="Tsuchikane K."/>
            <person name="Katsumata H."/>
            <person name="Baba S."/>
            <person name="Ohji S."/>
            <person name="Yamazaki S."/>
            <person name="Fujita N."/>
        </authorList>
    </citation>
    <scope>NUCLEOTIDE SEQUENCE [LARGE SCALE GENOMIC DNA]</scope>
    <source>
        <strain evidence="3 4">NBRC 16068</strain>
    </source>
</reference>
<proteinExistence type="predicted"/>
<comment type="caution">
    <text evidence="3">The sequence shown here is derived from an EMBL/GenBank/DDBJ whole genome shotgun (WGS) entry which is preliminary data.</text>
</comment>
<dbReference type="eggNOG" id="COG2197">
    <property type="taxonomic scope" value="Bacteria"/>
</dbReference>
<dbReference type="AlphaFoldDB" id="K6W419"/>
<dbReference type="PANTHER" id="PTHR43798">
    <property type="entry name" value="MONOACYLGLYCEROL LIPASE"/>
    <property type="match status" value="1"/>
</dbReference>
<accession>K6W419</accession>
<dbReference type="InterPro" id="IPR016032">
    <property type="entry name" value="Sig_transdc_resp-reg_C-effctor"/>
</dbReference>
<evidence type="ECO:0000313" key="3">
    <source>
        <dbReference type="EMBL" id="GAB93900.1"/>
    </source>
</evidence>
<dbReference type="GO" id="GO:0016020">
    <property type="term" value="C:membrane"/>
    <property type="evidence" value="ECO:0007669"/>
    <property type="project" value="TreeGrafter"/>
</dbReference>
<dbReference type="GO" id="GO:0003677">
    <property type="term" value="F:DNA binding"/>
    <property type="evidence" value="ECO:0007669"/>
    <property type="project" value="InterPro"/>
</dbReference>
<dbReference type="InterPro" id="IPR050266">
    <property type="entry name" value="AB_hydrolase_sf"/>
</dbReference>
<dbReference type="GO" id="GO:0006355">
    <property type="term" value="P:regulation of DNA-templated transcription"/>
    <property type="evidence" value="ECO:0007669"/>
    <property type="project" value="InterPro"/>
</dbReference>
<evidence type="ECO:0000256" key="1">
    <source>
        <dbReference type="ARBA" id="ARBA00022801"/>
    </source>
</evidence>
<sequence length="354" mass="39283">MRQELRFCTAPDGVRLAYATSGRGEAVVKVGHWMTHLERDRTSPVWRHWVEFLSEEHTLVRYDERGCGLSDREYPSLTLENWVDDLEAVVDAAGSDEFTLFGASGGGPVAIAYAARHPERVTGLVLYGTYSRGRMTRDPTPEAREEAEMLLSLTRLGWGKSNPAFRRVFTTLFIPGGSDTQTAWFDELQRASCSAEHAARSRAVRYTVDVSDMARTITVPTLVLHSRDDAVVSMDEGRNVASLIPGATFVPLDSANHILLDNEPAWSEFRAQLRNFLPAGHPAPPPLQDGLFTDREIEVLRFIAQGRDNEEIAAVLHLSVRTVERHLSNCYAKLGVRGKSARAAAAARLATLQR</sequence>
<dbReference type="InterPro" id="IPR000073">
    <property type="entry name" value="AB_hydrolase_1"/>
</dbReference>
<dbReference type="InterPro" id="IPR036388">
    <property type="entry name" value="WH-like_DNA-bd_sf"/>
</dbReference>
<dbReference type="eggNOG" id="COG2267">
    <property type="taxonomic scope" value="Bacteria"/>
</dbReference>
<dbReference type="PROSITE" id="PS50043">
    <property type="entry name" value="HTH_LUXR_2"/>
    <property type="match status" value="1"/>
</dbReference>
<evidence type="ECO:0000313" key="4">
    <source>
        <dbReference type="Proteomes" id="UP000008363"/>
    </source>
</evidence>
<dbReference type="GO" id="GO:0016787">
    <property type="term" value="F:hydrolase activity"/>
    <property type="evidence" value="ECO:0007669"/>
    <property type="project" value="UniProtKB-KW"/>
</dbReference>
<evidence type="ECO:0000259" key="2">
    <source>
        <dbReference type="PROSITE" id="PS50043"/>
    </source>
</evidence>
<dbReference type="Proteomes" id="UP000008363">
    <property type="component" value="Unassembled WGS sequence"/>
</dbReference>
<dbReference type="RefSeq" id="WP_006339515.1">
    <property type="nucleotide sequence ID" value="NZ_BAHC01000247.1"/>
</dbReference>
<dbReference type="InterPro" id="IPR000792">
    <property type="entry name" value="Tscrpt_reg_LuxR_C"/>
</dbReference>
<keyword evidence="1" id="KW-0378">Hydrolase</keyword>
<dbReference type="PRINTS" id="PR00111">
    <property type="entry name" value="ABHYDROLASE"/>
</dbReference>
<organism evidence="3 4">
    <name type="scientific">Gordonia rhizosphera NBRC 16068</name>
    <dbReference type="NCBI Taxonomy" id="1108045"/>
    <lineage>
        <taxon>Bacteria</taxon>
        <taxon>Bacillati</taxon>
        <taxon>Actinomycetota</taxon>
        <taxon>Actinomycetes</taxon>
        <taxon>Mycobacteriales</taxon>
        <taxon>Gordoniaceae</taxon>
        <taxon>Gordonia</taxon>
    </lineage>
</organism>
<protein>
    <submittedName>
        <fullName evidence="3">Putative LuxR family transcriptional regulator</fullName>
    </submittedName>
</protein>
<dbReference type="PRINTS" id="PR00038">
    <property type="entry name" value="HTHLUXR"/>
</dbReference>
<name>K6W419_9ACTN</name>
<dbReference type="PANTHER" id="PTHR43798:SF31">
    <property type="entry name" value="AB HYDROLASE SUPERFAMILY PROTEIN YCLE"/>
    <property type="match status" value="1"/>
</dbReference>
<dbReference type="SUPFAM" id="SSF53474">
    <property type="entry name" value="alpha/beta-Hydrolases"/>
    <property type="match status" value="1"/>
</dbReference>
<dbReference type="InterPro" id="IPR029058">
    <property type="entry name" value="AB_hydrolase_fold"/>
</dbReference>